<keyword evidence="7 10" id="KW-0648">Protein biosynthesis</keyword>
<evidence type="ECO:0000256" key="10">
    <source>
        <dbReference type="HAMAP-Rule" id="MF_00255"/>
    </source>
</evidence>
<reference evidence="12" key="2">
    <citation type="journal article" date="2023" name="Biology">
        <title>Prokaryotic Life Associated with Coal-Fire Gas Vents Revealed by Metagenomics.</title>
        <authorList>
            <person name="Kadnikov V.V."/>
            <person name="Mardanov A.V."/>
            <person name="Beletsky A.V."/>
            <person name="Karnachuk O.V."/>
            <person name="Ravin N.V."/>
        </authorList>
    </citation>
    <scope>NUCLEOTIDE SEQUENCE</scope>
    <source>
        <strain evidence="12">Bu02</strain>
    </source>
</reference>
<keyword evidence="3 10" id="KW-0963">Cytoplasm</keyword>
<dbReference type="PROSITE" id="PS50861">
    <property type="entry name" value="AA_TRNA_LIGASE_II_GLYAB"/>
    <property type="match status" value="1"/>
</dbReference>
<dbReference type="GO" id="GO:0005829">
    <property type="term" value="C:cytosol"/>
    <property type="evidence" value="ECO:0007669"/>
    <property type="project" value="TreeGrafter"/>
</dbReference>
<evidence type="ECO:0000313" key="12">
    <source>
        <dbReference type="EMBL" id="QUL99474.1"/>
    </source>
</evidence>
<reference evidence="12" key="1">
    <citation type="submission" date="2020-10" db="EMBL/GenBank/DDBJ databases">
        <authorList>
            <person name="Kadnikov V."/>
            <person name="Beletsky A.V."/>
            <person name="Mardanov A.V."/>
            <person name="Karnachuk O.V."/>
            <person name="Ravin N.V."/>
        </authorList>
    </citation>
    <scope>NUCLEOTIDE SEQUENCE</scope>
    <source>
        <strain evidence="12">Bu02</strain>
    </source>
</reference>
<name>A0AAT9LEJ2_9FIRM</name>
<evidence type="ECO:0000256" key="3">
    <source>
        <dbReference type="ARBA" id="ARBA00022490"/>
    </source>
</evidence>
<evidence type="ECO:0000256" key="1">
    <source>
        <dbReference type="ARBA" id="ARBA00004496"/>
    </source>
</evidence>
<dbReference type="HAMAP" id="MF_00255">
    <property type="entry name" value="Gly_tRNA_synth_beta"/>
    <property type="match status" value="1"/>
</dbReference>
<keyword evidence="6 10" id="KW-0067">ATP-binding</keyword>
<dbReference type="EMBL" id="CP062796">
    <property type="protein sequence ID" value="QUL99474.1"/>
    <property type="molecule type" value="Genomic_DNA"/>
</dbReference>
<comment type="catalytic activity">
    <reaction evidence="9 10">
        <text>tRNA(Gly) + glycine + ATP = glycyl-tRNA(Gly) + AMP + diphosphate</text>
        <dbReference type="Rhea" id="RHEA:16013"/>
        <dbReference type="Rhea" id="RHEA-COMP:9664"/>
        <dbReference type="Rhea" id="RHEA-COMP:9683"/>
        <dbReference type="ChEBI" id="CHEBI:30616"/>
        <dbReference type="ChEBI" id="CHEBI:33019"/>
        <dbReference type="ChEBI" id="CHEBI:57305"/>
        <dbReference type="ChEBI" id="CHEBI:78442"/>
        <dbReference type="ChEBI" id="CHEBI:78522"/>
        <dbReference type="ChEBI" id="CHEBI:456215"/>
        <dbReference type="EC" id="6.1.1.14"/>
    </reaction>
</comment>
<dbReference type="Pfam" id="PF02092">
    <property type="entry name" value="tRNA_synt_2f"/>
    <property type="match status" value="1"/>
</dbReference>
<dbReference type="AlphaFoldDB" id="A0AAT9LEJ2"/>
<comment type="subcellular location">
    <subcellularLocation>
        <location evidence="1 10">Cytoplasm</location>
    </subcellularLocation>
</comment>
<dbReference type="InterPro" id="IPR008909">
    <property type="entry name" value="DALR_anticod-bd"/>
</dbReference>
<feature type="domain" description="DALR anticodon binding" evidence="11">
    <location>
        <begin position="598"/>
        <end position="680"/>
    </location>
</feature>
<keyword evidence="8 10" id="KW-0030">Aminoacyl-tRNA synthetase</keyword>
<dbReference type="EC" id="6.1.1.14" evidence="10"/>
<evidence type="ECO:0000256" key="4">
    <source>
        <dbReference type="ARBA" id="ARBA00022598"/>
    </source>
</evidence>
<comment type="subunit">
    <text evidence="10">Tetramer of two alpha and two beta subunits.</text>
</comment>
<evidence type="ECO:0000256" key="2">
    <source>
        <dbReference type="ARBA" id="ARBA00008226"/>
    </source>
</evidence>
<dbReference type="PANTHER" id="PTHR30075:SF2">
    <property type="entry name" value="GLYCINE--TRNA LIGASE, CHLOROPLASTIC_MITOCHONDRIAL 2"/>
    <property type="match status" value="1"/>
</dbReference>
<organism evidence="12">
    <name type="scientific">Candidatus Fermentithermobacillus carboniphilus</name>
    <dbReference type="NCBI Taxonomy" id="3085328"/>
    <lineage>
        <taxon>Bacteria</taxon>
        <taxon>Bacillati</taxon>
        <taxon>Bacillota</taxon>
        <taxon>Candidatus Fermentithermobacillia</taxon>
        <taxon>Candidatus Fermentithermobacillales</taxon>
        <taxon>Candidatus Fermentithermobacillaceae</taxon>
        <taxon>Candidatus Fermentithermobacillus</taxon>
    </lineage>
</organism>
<dbReference type="NCBIfam" id="TIGR00211">
    <property type="entry name" value="glyS"/>
    <property type="match status" value="1"/>
</dbReference>
<evidence type="ECO:0000256" key="6">
    <source>
        <dbReference type="ARBA" id="ARBA00022840"/>
    </source>
</evidence>
<keyword evidence="5 10" id="KW-0547">Nucleotide-binding</keyword>
<dbReference type="SUPFAM" id="SSF109604">
    <property type="entry name" value="HD-domain/PDEase-like"/>
    <property type="match status" value="1"/>
</dbReference>
<proteinExistence type="inferred from homology"/>
<evidence type="ECO:0000256" key="7">
    <source>
        <dbReference type="ARBA" id="ARBA00022917"/>
    </source>
</evidence>
<evidence type="ECO:0000256" key="8">
    <source>
        <dbReference type="ARBA" id="ARBA00023146"/>
    </source>
</evidence>
<evidence type="ECO:0000256" key="5">
    <source>
        <dbReference type="ARBA" id="ARBA00022741"/>
    </source>
</evidence>
<dbReference type="GO" id="GO:0006420">
    <property type="term" value="P:arginyl-tRNA aminoacylation"/>
    <property type="evidence" value="ECO:0007669"/>
    <property type="project" value="InterPro"/>
</dbReference>
<dbReference type="Pfam" id="PF05746">
    <property type="entry name" value="DALR_1"/>
    <property type="match status" value="1"/>
</dbReference>
<dbReference type="GO" id="GO:0006426">
    <property type="term" value="P:glycyl-tRNA aminoacylation"/>
    <property type="evidence" value="ECO:0007669"/>
    <property type="project" value="UniProtKB-UniRule"/>
</dbReference>
<evidence type="ECO:0000256" key="9">
    <source>
        <dbReference type="ARBA" id="ARBA00047937"/>
    </source>
</evidence>
<gene>
    <name evidence="10" type="primary">glyS</name>
    <name evidence="12" type="ORF">IMF26_05400</name>
</gene>
<dbReference type="GO" id="GO:0005524">
    <property type="term" value="F:ATP binding"/>
    <property type="evidence" value="ECO:0007669"/>
    <property type="project" value="UniProtKB-UniRule"/>
</dbReference>
<dbReference type="GO" id="GO:0004814">
    <property type="term" value="F:arginine-tRNA ligase activity"/>
    <property type="evidence" value="ECO:0007669"/>
    <property type="project" value="InterPro"/>
</dbReference>
<protein>
    <recommendedName>
        <fullName evidence="10">Glycine--tRNA ligase beta subunit</fullName>
        <ecNumber evidence="10">6.1.1.14</ecNumber>
    </recommendedName>
    <alternativeName>
        <fullName evidence="10">Glycyl-tRNA synthetase beta subunit</fullName>
        <shortName evidence="10">GlyRS</shortName>
    </alternativeName>
</protein>
<accession>A0AAT9LEJ2</accession>
<dbReference type="GO" id="GO:0004820">
    <property type="term" value="F:glycine-tRNA ligase activity"/>
    <property type="evidence" value="ECO:0007669"/>
    <property type="project" value="UniProtKB-UniRule"/>
</dbReference>
<dbReference type="PRINTS" id="PR01045">
    <property type="entry name" value="TRNASYNTHGB"/>
</dbReference>
<comment type="similarity">
    <text evidence="2 10">Belongs to the class-II aminoacyl-tRNA synthetase family.</text>
</comment>
<dbReference type="PANTHER" id="PTHR30075">
    <property type="entry name" value="GLYCYL-TRNA SYNTHETASE"/>
    <property type="match status" value="1"/>
</dbReference>
<sequence length="700" mass="78308">MSKDLLLEIGADEIPARYLLPAIEELKVRVEAAFRGARLKFEEIRAFGTPRRLVLQVRGLSEKSEDAFTKVRGPSKKVAYDAQGNPTKALLGFSRSLGIDPSEVTIETENGGEYVYGIKHEPGQPVMELLPRILPSCVMGMSCPHPLRWGEENWRWYRPVRWVVCLYGEEVVPVEIAGKKAGRVTFGHRTLHPGEAEVPSPGQYVAFMEKLGVIVDQDKRRKMIWEGSLEKAREISGMPLEDEELLDEVTCLCEHPAPFLGRFDEKYLRLPREVLVTVMRHHQRYFPVVDGEGRVLPGFIGVRDGDPEQGIETVRMGNEWVIRARLQDAAFFYSQDLKAKLEDRLPELKGVYFLRGAGTVFDKSQRLENLAAFIGEKIGLSPEEMGFCKKAAMLSKCDLVTSMVREFPELEGIMGGHYAREEGLPEEIFRAISQQYLPRGAKDPVPDRGASSCLALSDKIDTLSVAFSLGLEPTGSQDPLGLRRSAQGIVTILLAHGYDIDLDELVRYSLNLARSAVEKFSASSEERLAEFLAGRVEAALLDRGFPIEIVRAVLGGGEKRPARLPEMAKALSSIVGTGILSDVVTGWRRTSVLARTTKERDVQPVLLQEEPEIALFREVDAKKSLARSLFEKRRYAEYLSLLSSLRPFIDSCLDEVLIMAKDERLRENRLKLLGLVSDLFTAYADFSHVLPLVGPAKNEK</sequence>
<keyword evidence="4 10" id="KW-0436">Ligase</keyword>
<dbReference type="KEGG" id="fcz:IMF26_05400"/>
<evidence type="ECO:0000259" key="11">
    <source>
        <dbReference type="Pfam" id="PF05746"/>
    </source>
</evidence>
<dbReference type="InterPro" id="IPR006194">
    <property type="entry name" value="Gly-tRNA-synth_heterodimer"/>
</dbReference>
<dbReference type="InterPro" id="IPR015944">
    <property type="entry name" value="Gly-tRNA-synth_bsu"/>
</dbReference>